<feature type="transmembrane region" description="Helical" evidence="1">
    <location>
        <begin position="146"/>
        <end position="169"/>
    </location>
</feature>
<dbReference type="EMBL" id="NEDP02000097">
    <property type="protein sequence ID" value="OWF56760.1"/>
    <property type="molecule type" value="Genomic_DNA"/>
</dbReference>
<gene>
    <name evidence="2" type="ORF">KP79_PYT00023</name>
</gene>
<proteinExistence type="predicted"/>
<evidence type="ECO:0008006" key="4">
    <source>
        <dbReference type="Google" id="ProtNLM"/>
    </source>
</evidence>
<feature type="transmembrane region" description="Helical" evidence="1">
    <location>
        <begin position="12"/>
        <end position="34"/>
    </location>
</feature>
<keyword evidence="1" id="KW-0812">Transmembrane</keyword>
<comment type="caution">
    <text evidence="2">The sequence shown here is derived from an EMBL/GenBank/DDBJ whole genome shotgun (WGS) entry which is preliminary data.</text>
</comment>
<dbReference type="PANTHER" id="PTHR21284">
    <property type="entry name" value="EG:80H7.2 PROTEIN"/>
    <property type="match status" value="1"/>
</dbReference>
<evidence type="ECO:0000313" key="2">
    <source>
        <dbReference type="EMBL" id="OWF56760.1"/>
    </source>
</evidence>
<reference evidence="2 3" key="1">
    <citation type="journal article" date="2017" name="Nat. Ecol. Evol.">
        <title>Scallop genome provides insights into evolution of bilaterian karyotype and development.</title>
        <authorList>
            <person name="Wang S."/>
            <person name="Zhang J."/>
            <person name="Jiao W."/>
            <person name="Li J."/>
            <person name="Xun X."/>
            <person name="Sun Y."/>
            <person name="Guo X."/>
            <person name="Huan P."/>
            <person name="Dong B."/>
            <person name="Zhang L."/>
            <person name="Hu X."/>
            <person name="Sun X."/>
            <person name="Wang J."/>
            <person name="Zhao C."/>
            <person name="Wang Y."/>
            <person name="Wang D."/>
            <person name="Huang X."/>
            <person name="Wang R."/>
            <person name="Lv J."/>
            <person name="Li Y."/>
            <person name="Zhang Z."/>
            <person name="Liu B."/>
            <person name="Lu W."/>
            <person name="Hui Y."/>
            <person name="Liang J."/>
            <person name="Zhou Z."/>
            <person name="Hou R."/>
            <person name="Li X."/>
            <person name="Liu Y."/>
            <person name="Li H."/>
            <person name="Ning X."/>
            <person name="Lin Y."/>
            <person name="Zhao L."/>
            <person name="Xing Q."/>
            <person name="Dou J."/>
            <person name="Li Y."/>
            <person name="Mao J."/>
            <person name="Guo H."/>
            <person name="Dou H."/>
            <person name="Li T."/>
            <person name="Mu C."/>
            <person name="Jiang W."/>
            <person name="Fu Q."/>
            <person name="Fu X."/>
            <person name="Miao Y."/>
            <person name="Liu J."/>
            <person name="Yu Q."/>
            <person name="Li R."/>
            <person name="Liao H."/>
            <person name="Li X."/>
            <person name="Kong Y."/>
            <person name="Jiang Z."/>
            <person name="Chourrout D."/>
            <person name="Li R."/>
            <person name="Bao Z."/>
        </authorList>
    </citation>
    <scope>NUCLEOTIDE SEQUENCE [LARGE SCALE GENOMIC DNA]</scope>
    <source>
        <strain evidence="2 3">PY_sf001</strain>
    </source>
</reference>
<keyword evidence="3" id="KW-1185">Reference proteome</keyword>
<dbReference type="OrthoDB" id="6126827at2759"/>
<name>A0A210R6U1_MIZYE</name>
<dbReference type="AlphaFoldDB" id="A0A210R6U1"/>
<evidence type="ECO:0000313" key="3">
    <source>
        <dbReference type="Proteomes" id="UP000242188"/>
    </source>
</evidence>
<dbReference type="PANTHER" id="PTHR21284:SF12">
    <property type="entry name" value="EG:80H7.2 PROTEIN"/>
    <property type="match status" value="1"/>
</dbReference>
<protein>
    <recommendedName>
        <fullName evidence="4">Claudin</fullName>
    </recommendedName>
</protein>
<evidence type="ECO:0000256" key="1">
    <source>
        <dbReference type="SAM" id="Phobius"/>
    </source>
</evidence>
<organism evidence="2 3">
    <name type="scientific">Mizuhopecten yessoensis</name>
    <name type="common">Japanese scallop</name>
    <name type="synonym">Patinopecten yessoensis</name>
    <dbReference type="NCBI Taxonomy" id="6573"/>
    <lineage>
        <taxon>Eukaryota</taxon>
        <taxon>Metazoa</taxon>
        <taxon>Spiralia</taxon>
        <taxon>Lophotrochozoa</taxon>
        <taxon>Mollusca</taxon>
        <taxon>Bivalvia</taxon>
        <taxon>Autobranchia</taxon>
        <taxon>Pteriomorphia</taxon>
        <taxon>Pectinida</taxon>
        <taxon>Pectinoidea</taxon>
        <taxon>Pectinidae</taxon>
        <taxon>Mizuhopecten</taxon>
    </lineage>
</organism>
<feature type="transmembrane region" description="Helical" evidence="1">
    <location>
        <begin position="109"/>
        <end position="134"/>
    </location>
</feature>
<sequence length="179" mass="18776">MGFSDSSSLLKTALAVFPLALILHIVGLATPSWATNSGSSGGISFRVTAGLWKQCNTVHGETECIIYPQPEDWQKACQAFGIIGVLAVSAAAILEGLCTVLLTKSKHKIFFIATTLLAFLGAGSIILTAIIWAAKIFELQLTDLVLSWSFGLSIAGAVLSGVGGILMAIDLCQNSNIYS</sequence>
<dbReference type="Gene3D" id="1.20.140.150">
    <property type="match status" value="1"/>
</dbReference>
<dbReference type="Proteomes" id="UP000242188">
    <property type="component" value="Unassembled WGS sequence"/>
</dbReference>
<feature type="transmembrane region" description="Helical" evidence="1">
    <location>
        <begin position="79"/>
        <end position="102"/>
    </location>
</feature>
<keyword evidence="1" id="KW-1133">Transmembrane helix</keyword>
<keyword evidence="1" id="KW-0472">Membrane</keyword>
<accession>A0A210R6U1</accession>